<keyword evidence="4" id="KW-0547">Nucleotide-binding</keyword>
<evidence type="ECO:0000313" key="9">
    <source>
        <dbReference type="EMBL" id="WDE98494.1"/>
    </source>
</evidence>
<evidence type="ECO:0000256" key="2">
    <source>
        <dbReference type="ARBA" id="ARBA00005752"/>
    </source>
</evidence>
<dbReference type="InterPro" id="IPR006426">
    <property type="entry name" value="Asn_synth_AEB"/>
</dbReference>
<evidence type="ECO:0000256" key="3">
    <source>
        <dbReference type="ARBA" id="ARBA00012737"/>
    </source>
</evidence>
<dbReference type="Pfam" id="PF00733">
    <property type="entry name" value="Asn_synthase"/>
    <property type="match status" value="1"/>
</dbReference>
<evidence type="ECO:0000256" key="6">
    <source>
        <dbReference type="ARBA" id="ARBA00022962"/>
    </source>
</evidence>
<evidence type="ECO:0000256" key="4">
    <source>
        <dbReference type="ARBA" id="ARBA00022741"/>
    </source>
</evidence>
<dbReference type="CDD" id="cd00712">
    <property type="entry name" value="AsnB"/>
    <property type="match status" value="1"/>
</dbReference>
<dbReference type="SUPFAM" id="SSF56235">
    <property type="entry name" value="N-terminal nucleophile aminohydrolases (Ntn hydrolases)"/>
    <property type="match status" value="1"/>
</dbReference>
<dbReference type="Proteomes" id="UP001214250">
    <property type="component" value="Chromosome 2"/>
</dbReference>
<reference evidence="9 10" key="1">
    <citation type="submission" date="2023-02" db="EMBL/GenBank/DDBJ databases">
        <title>Genome sequence of Lentisphaera profundi SAORIC-696.</title>
        <authorList>
            <person name="Kim e."/>
            <person name="Cho J.-C."/>
            <person name="Choi A."/>
            <person name="Kang I."/>
        </authorList>
    </citation>
    <scope>NUCLEOTIDE SEQUENCE [LARGE SCALE GENOMIC DNA]</scope>
    <source>
        <strain evidence="9 10">SAORIC-696</strain>
    </source>
</reference>
<dbReference type="EC" id="6.3.5.4" evidence="3"/>
<dbReference type="Gene3D" id="3.60.20.10">
    <property type="entry name" value="Glutamine Phosphoribosylpyrophosphate, subunit 1, domain 1"/>
    <property type="match status" value="1"/>
</dbReference>
<dbReference type="Gene3D" id="3.40.50.620">
    <property type="entry name" value="HUPs"/>
    <property type="match status" value="1"/>
</dbReference>
<dbReference type="GO" id="GO:0004066">
    <property type="term" value="F:asparagine synthase (glutamine-hydrolyzing) activity"/>
    <property type="evidence" value="ECO:0007669"/>
    <property type="project" value="UniProtKB-EC"/>
</dbReference>
<proteinExistence type="inferred from homology"/>
<dbReference type="CDD" id="cd01991">
    <property type="entry name" value="Asn_synthase_B_C"/>
    <property type="match status" value="1"/>
</dbReference>
<dbReference type="InterPro" id="IPR014729">
    <property type="entry name" value="Rossmann-like_a/b/a_fold"/>
</dbReference>
<evidence type="ECO:0000313" key="10">
    <source>
        <dbReference type="Proteomes" id="UP001214250"/>
    </source>
</evidence>
<organism evidence="9 10">
    <name type="scientific">Lentisphaera profundi</name>
    <dbReference type="NCBI Taxonomy" id="1658616"/>
    <lineage>
        <taxon>Bacteria</taxon>
        <taxon>Pseudomonadati</taxon>
        <taxon>Lentisphaerota</taxon>
        <taxon>Lentisphaeria</taxon>
        <taxon>Lentisphaerales</taxon>
        <taxon>Lentisphaeraceae</taxon>
        <taxon>Lentisphaera</taxon>
    </lineage>
</organism>
<protein>
    <recommendedName>
        <fullName evidence="3">asparagine synthase (glutamine-hydrolyzing)</fullName>
        <ecNumber evidence="3">6.3.5.4</ecNumber>
    </recommendedName>
</protein>
<dbReference type="InterPro" id="IPR001962">
    <property type="entry name" value="Asn_synthase"/>
</dbReference>
<dbReference type="SUPFAM" id="SSF52402">
    <property type="entry name" value="Adenine nucleotide alpha hydrolases-like"/>
    <property type="match status" value="1"/>
</dbReference>
<evidence type="ECO:0000259" key="8">
    <source>
        <dbReference type="PROSITE" id="PS51278"/>
    </source>
</evidence>
<dbReference type="RefSeq" id="WP_274153365.1">
    <property type="nucleotide sequence ID" value="NZ_CP117812.1"/>
</dbReference>
<dbReference type="NCBIfam" id="TIGR01536">
    <property type="entry name" value="asn_synth_AEB"/>
    <property type="match status" value="1"/>
</dbReference>
<dbReference type="InterPro" id="IPR033738">
    <property type="entry name" value="AsnB_N"/>
</dbReference>
<dbReference type="PROSITE" id="PS51278">
    <property type="entry name" value="GATASE_TYPE_2"/>
    <property type="match status" value="1"/>
</dbReference>
<dbReference type="InterPro" id="IPR017932">
    <property type="entry name" value="GATase_2_dom"/>
</dbReference>
<keyword evidence="6" id="KW-0315">Glutamine amidotransferase</keyword>
<dbReference type="PANTHER" id="PTHR43284">
    <property type="entry name" value="ASPARAGINE SYNTHETASE (GLUTAMINE-HYDROLYZING)"/>
    <property type="match status" value="1"/>
</dbReference>
<keyword evidence="5" id="KW-0067">ATP-binding</keyword>
<name>A0ABY7VXH1_9BACT</name>
<gene>
    <name evidence="9" type="primary">asnB</name>
    <name evidence="9" type="ORF">PQO03_11640</name>
</gene>
<evidence type="ECO:0000256" key="1">
    <source>
        <dbReference type="ARBA" id="ARBA00005187"/>
    </source>
</evidence>
<comment type="similarity">
    <text evidence="2">Belongs to the asparagine synthetase family.</text>
</comment>
<evidence type="ECO:0000256" key="7">
    <source>
        <dbReference type="ARBA" id="ARBA00048741"/>
    </source>
</evidence>
<dbReference type="PIRSF" id="PIRSF001589">
    <property type="entry name" value="Asn_synthetase_glu-h"/>
    <property type="match status" value="1"/>
</dbReference>
<dbReference type="InterPro" id="IPR051786">
    <property type="entry name" value="ASN_synthetase/amidase"/>
</dbReference>
<keyword evidence="9" id="KW-0436">Ligase</keyword>
<dbReference type="PANTHER" id="PTHR43284:SF1">
    <property type="entry name" value="ASPARAGINE SYNTHETASE"/>
    <property type="match status" value="1"/>
</dbReference>
<dbReference type="InterPro" id="IPR029055">
    <property type="entry name" value="Ntn_hydrolases_N"/>
</dbReference>
<keyword evidence="10" id="KW-1185">Reference proteome</keyword>
<comment type="pathway">
    <text evidence="1">Amino-acid biosynthesis; L-asparagine biosynthesis; L-asparagine from L-aspartate (L-Gln route): step 1/1.</text>
</comment>
<dbReference type="Pfam" id="PF13522">
    <property type="entry name" value="GATase_6"/>
    <property type="match status" value="1"/>
</dbReference>
<dbReference type="EMBL" id="CP117812">
    <property type="protein sequence ID" value="WDE98494.1"/>
    <property type="molecule type" value="Genomic_DNA"/>
</dbReference>
<evidence type="ECO:0000256" key="5">
    <source>
        <dbReference type="ARBA" id="ARBA00022840"/>
    </source>
</evidence>
<comment type="catalytic activity">
    <reaction evidence="7">
        <text>L-aspartate + L-glutamine + ATP + H2O = L-asparagine + L-glutamate + AMP + diphosphate + H(+)</text>
        <dbReference type="Rhea" id="RHEA:12228"/>
        <dbReference type="ChEBI" id="CHEBI:15377"/>
        <dbReference type="ChEBI" id="CHEBI:15378"/>
        <dbReference type="ChEBI" id="CHEBI:29985"/>
        <dbReference type="ChEBI" id="CHEBI:29991"/>
        <dbReference type="ChEBI" id="CHEBI:30616"/>
        <dbReference type="ChEBI" id="CHEBI:33019"/>
        <dbReference type="ChEBI" id="CHEBI:58048"/>
        <dbReference type="ChEBI" id="CHEBI:58359"/>
        <dbReference type="ChEBI" id="CHEBI:456215"/>
        <dbReference type="EC" id="6.3.5.4"/>
    </reaction>
</comment>
<feature type="domain" description="Glutamine amidotransferase type-2" evidence="8">
    <location>
        <begin position="2"/>
        <end position="214"/>
    </location>
</feature>
<accession>A0ABY7VXH1</accession>
<sequence length="641" mass="72597">MCGIAGFLSKGGVSIEDKDALSDMVTQLDHRGPDAHGTWNDDHIALGHTRLSIIELSPAGAQPMHSACGRYVISFNGEIYNSEEIRSKIKHPYPYQGNSDTETILAAITYWGVEESLTHFNGMFVAAVWDRVKHELKLFRDHLGKKPLFYAFSHHHFLFASELKSLRKAPAFKAEVAHDALHMYMQYGYVPAPYSIFKNCYKLRPGHILSFSLKSFTVKNIKAWWDPHKIVCNKTSGLSFAENVEKTEGLLQDSIRLRLNADVPVGAFLSGGIDSSLICAMAAKTHPQALKTFSIGFEESQYNETAQAELTAKAIGADHTTFMVTPKDALDLIPRLPQICDEPFADSSIIPTTLISQLARKQVTVAIGGDGGDEIFCGYERYLWGEKILAMRQKYPDFINKGICAGINSLRPGHLNYLANLVYKTKGKKAPHLVADKAYKFAKALKRNDSRKVYRELHSLWDHPSDILRYGQDGIHLFSDQDEWPDFLDPIRQFMFSDLMMYLSDDILQKADRASMSASLELRSPLLDHRLVEHSWSIGMDSLIGPEKNMKKRILKSLLGRHLPDYNLDTPKQGFAIPIAEWLRGELKEWAQDLIHSANNLDFFYQQELQQTFKQHLNGSANHQHKLWAALMFIQWQQDLS</sequence>